<gene>
    <name evidence="2" type="ORF">PAERUG_P19_London_7_VIM_2_05_10_05816</name>
</gene>
<feature type="transmembrane region" description="Helical" evidence="1">
    <location>
        <begin position="12"/>
        <end position="37"/>
    </location>
</feature>
<dbReference type="RefSeq" id="WP_050397090.1">
    <property type="nucleotide sequence ID" value="NZ_CVVU01000248.1"/>
</dbReference>
<evidence type="ECO:0000313" key="3">
    <source>
        <dbReference type="Proteomes" id="UP000045039"/>
    </source>
</evidence>
<protein>
    <submittedName>
        <fullName evidence="2">Uncharacterized protein</fullName>
    </submittedName>
</protein>
<accession>A0A9P1RBE2</accession>
<dbReference type="Proteomes" id="UP000045039">
    <property type="component" value="Unassembled WGS sequence"/>
</dbReference>
<dbReference type="AlphaFoldDB" id="A0A9P1RBE2"/>
<reference evidence="3" key="1">
    <citation type="submission" date="2015-06" db="EMBL/GenBank/DDBJ databases">
        <authorList>
            <person name="Radhakrishnan Rajesh"/>
            <person name="Underwood Anthony"/>
            <person name="Al-Shahib Ali"/>
        </authorList>
    </citation>
    <scope>NUCLEOTIDE SEQUENCE [LARGE SCALE GENOMIC DNA]</scope>
    <source>
        <strain evidence="3">P19_London_7_VIM_2_05_10</strain>
    </source>
</reference>
<keyword evidence="1" id="KW-0812">Transmembrane</keyword>
<evidence type="ECO:0000313" key="2">
    <source>
        <dbReference type="EMBL" id="CRP86594.1"/>
    </source>
</evidence>
<keyword evidence="1" id="KW-1133">Transmembrane helix</keyword>
<evidence type="ECO:0000256" key="1">
    <source>
        <dbReference type="SAM" id="Phobius"/>
    </source>
</evidence>
<sequence>MLETTQRGAGWLLAILFASLQWLALLVVRVVLILVGLPVVALAMPFSVIDHSVSDGRLIENLPRWAWLFGNDYDGLQGDKRGWWGANCDAAVLFGLLPLLRRLGVPLDPLTKTHWLARWWWAAVRNPVNNLRLVPGFNCPVSECVIRFLGAAVVEDKPGYSGWQFVAARHAGGRSRWYGFYLVHQWNTSRAFVLRLGYKIKPEHEGSDEPGKGMTFKINPFKAI</sequence>
<proteinExistence type="predicted"/>
<organism evidence="2 3">
    <name type="scientific">Pseudomonas aeruginosa</name>
    <dbReference type="NCBI Taxonomy" id="287"/>
    <lineage>
        <taxon>Bacteria</taxon>
        <taxon>Pseudomonadati</taxon>
        <taxon>Pseudomonadota</taxon>
        <taxon>Gammaproteobacteria</taxon>
        <taxon>Pseudomonadales</taxon>
        <taxon>Pseudomonadaceae</taxon>
        <taxon>Pseudomonas</taxon>
    </lineage>
</organism>
<dbReference type="Pfam" id="PF24027">
    <property type="entry name" value="DUF7338"/>
    <property type="match status" value="1"/>
</dbReference>
<name>A0A9P1RBE2_PSEAI</name>
<dbReference type="InterPro" id="IPR055762">
    <property type="entry name" value="DUF7338"/>
</dbReference>
<dbReference type="EMBL" id="CVVU01000248">
    <property type="protein sequence ID" value="CRP86594.1"/>
    <property type="molecule type" value="Genomic_DNA"/>
</dbReference>
<keyword evidence="1" id="KW-0472">Membrane</keyword>
<comment type="caution">
    <text evidence="2">The sequence shown here is derived from an EMBL/GenBank/DDBJ whole genome shotgun (WGS) entry which is preliminary data.</text>
</comment>